<comment type="caution">
    <text evidence="1">The sequence shown here is derived from an EMBL/GenBank/DDBJ whole genome shotgun (WGS) entry which is preliminary data.</text>
</comment>
<reference evidence="1 2" key="1">
    <citation type="submission" date="2023-07" db="EMBL/GenBank/DDBJ databases">
        <title>Sequencing the genomes of 1000 actinobacteria strains.</title>
        <authorList>
            <person name="Klenk H.-P."/>
        </authorList>
    </citation>
    <scope>NUCLEOTIDE SEQUENCE [LARGE SCALE GENOMIC DNA]</scope>
    <source>
        <strain evidence="1 2">DSM 44710</strain>
    </source>
</reference>
<gene>
    <name evidence="1" type="ORF">J2S43_001428</name>
</gene>
<evidence type="ECO:0000313" key="1">
    <source>
        <dbReference type="EMBL" id="MDP9792916.1"/>
    </source>
</evidence>
<dbReference type="Proteomes" id="UP001240984">
    <property type="component" value="Unassembled WGS sequence"/>
</dbReference>
<sequence>MTSEQVAAFESDAPLPEIYTYGTSTMYQAVYGDDGVLDHVRRTARPPRSSHVSLVRRGSRAPTAVLCAHD</sequence>
<organism evidence="1 2">
    <name type="scientific">Catenuloplanes nepalensis</name>
    <dbReference type="NCBI Taxonomy" id="587533"/>
    <lineage>
        <taxon>Bacteria</taxon>
        <taxon>Bacillati</taxon>
        <taxon>Actinomycetota</taxon>
        <taxon>Actinomycetes</taxon>
        <taxon>Micromonosporales</taxon>
        <taxon>Micromonosporaceae</taxon>
        <taxon>Catenuloplanes</taxon>
    </lineage>
</organism>
<accession>A0ABT9MNK9</accession>
<name>A0ABT9MNK9_9ACTN</name>
<keyword evidence="2" id="KW-1185">Reference proteome</keyword>
<protein>
    <submittedName>
        <fullName evidence="1">Uncharacterized protein</fullName>
    </submittedName>
</protein>
<dbReference type="EMBL" id="JAUSRA010000001">
    <property type="protein sequence ID" value="MDP9792916.1"/>
    <property type="molecule type" value="Genomic_DNA"/>
</dbReference>
<evidence type="ECO:0000313" key="2">
    <source>
        <dbReference type="Proteomes" id="UP001240984"/>
    </source>
</evidence>
<dbReference type="RefSeq" id="WP_306827802.1">
    <property type="nucleotide sequence ID" value="NZ_JAUSRA010000001.1"/>
</dbReference>
<proteinExistence type="predicted"/>